<dbReference type="HOGENOM" id="CLU_173634_0_0_1"/>
<gene>
    <name evidence="2" type="ORF">TCM_035551</name>
</gene>
<evidence type="ECO:0000256" key="1">
    <source>
        <dbReference type="SAM" id="MobiDB-lite"/>
    </source>
</evidence>
<dbReference type="Proteomes" id="UP000026915">
    <property type="component" value="Chromosome 8"/>
</dbReference>
<feature type="compositionally biased region" description="Basic residues" evidence="1">
    <location>
        <begin position="36"/>
        <end position="45"/>
    </location>
</feature>
<keyword evidence="3" id="KW-1185">Reference proteome</keyword>
<evidence type="ECO:0000313" key="3">
    <source>
        <dbReference type="Proteomes" id="UP000026915"/>
    </source>
</evidence>
<proteinExistence type="predicted"/>
<evidence type="ECO:0000313" key="2">
    <source>
        <dbReference type="EMBL" id="EOY16700.1"/>
    </source>
</evidence>
<organism evidence="2 3">
    <name type="scientific">Theobroma cacao</name>
    <name type="common">Cacao</name>
    <name type="synonym">Cocoa</name>
    <dbReference type="NCBI Taxonomy" id="3641"/>
    <lineage>
        <taxon>Eukaryota</taxon>
        <taxon>Viridiplantae</taxon>
        <taxon>Streptophyta</taxon>
        <taxon>Embryophyta</taxon>
        <taxon>Tracheophyta</taxon>
        <taxon>Spermatophyta</taxon>
        <taxon>Magnoliopsida</taxon>
        <taxon>eudicotyledons</taxon>
        <taxon>Gunneridae</taxon>
        <taxon>Pentapetalae</taxon>
        <taxon>rosids</taxon>
        <taxon>malvids</taxon>
        <taxon>Malvales</taxon>
        <taxon>Malvaceae</taxon>
        <taxon>Byttnerioideae</taxon>
        <taxon>Theobroma</taxon>
    </lineage>
</organism>
<dbReference type="AlphaFoldDB" id="A0A061FHB8"/>
<protein>
    <submittedName>
        <fullName evidence="2">Uncharacterized protein</fullName>
    </submittedName>
</protein>
<dbReference type="InParanoid" id="A0A061FHB8"/>
<sequence length="110" mass="12242">MEQEVQLAQPGIEQAAGEAYQGNGKTVDTTPIEKKTVRRGRKRMATKTKVFIRRKSIRIAKSTTKLVPKSGSPQVISFKPSSPFELELKPLHVHLGTDKSSLNESSFDFD</sequence>
<feature type="region of interest" description="Disordered" evidence="1">
    <location>
        <begin position="1"/>
        <end position="45"/>
    </location>
</feature>
<reference evidence="2 3" key="1">
    <citation type="journal article" date="2013" name="Genome Biol.">
        <title>The genome sequence of the most widely cultivated cacao type and its use to identify candidate genes regulating pod color.</title>
        <authorList>
            <person name="Motamayor J.C."/>
            <person name="Mockaitis K."/>
            <person name="Schmutz J."/>
            <person name="Haiminen N."/>
            <person name="Iii D.L."/>
            <person name="Cornejo O."/>
            <person name="Findley S.D."/>
            <person name="Zheng P."/>
            <person name="Utro F."/>
            <person name="Royaert S."/>
            <person name="Saski C."/>
            <person name="Jenkins J."/>
            <person name="Podicheti R."/>
            <person name="Zhao M."/>
            <person name="Scheffler B.E."/>
            <person name="Stack J.C."/>
            <person name="Feltus F.A."/>
            <person name="Mustiga G.M."/>
            <person name="Amores F."/>
            <person name="Phillips W."/>
            <person name="Marelli J.P."/>
            <person name="May G.D."/>
            <person name="Shapiro H."/>
            <person name="Ma J."/>
            <person name="Bustamante C.D."/>
            <person name="Schnell R.J."/>
            <person name="Main D."/>
            <person name="Gilbert D."/>
            <person name="Parida L."/>
            <person name="Kuhn D.N."/>
        </authorList>
    </citation>
    <scope>NUCLEOTIDE SEQUENCE [LARGE SCALE GENOMIC DNA]</scope>
    <source>
        <strain evidence="3">cv. Matina 1-6</strain>
    </source>
</reference>
<name>A0A061FHB8_THECC</name>
<accession>A0A061FHB8</accession>
<dbReference type="EMBL" id="CM001886">
    <property type="protein sequence ID" value="EOY16700.1"/>
    <property type="molecule type" value="Genomic_DNA"/>
</dbReference>
<dbReference type="Gramene" id="EOY16700">
    <property type="protein sequence ID" value="EOY16700"/>
    <property type="gene ID" value="TCM_035551"/>
</dbReference>